<name>A0A3M8C9Q5_9BACL</name>
<dbReference type="InterPro" id="IPR011042">
    <property type="entry name" value="6-blade_b-propeller_TolB-like"/>
</dbReference>
<proteinExistence type="predicted"/>
<organism evidence="2 3">
    <name type="scientific">Brevibacillus invocatus</name>
    <dbReference type="NCBI Taxonomy" id="173959"/>
    <lineage>
        <taxon>Bacteria</taxon>
        <taxon>Bacillati</taxon>
        <taxon>Bacillota</taxon>
        <taxon>Bacilli</taxon>
        <taxon>Bacillales</taxon>
        <taxon>Paenibacillaceae</taxon>
        <taxon>Brevibacillus</taxon>
    </lineage>
</organism>
<reference evidence="2 3" key="1">
    <citation type="submission" date="2018-10" db="EMBL/GenBank/DDBJ databases">
        <title>Phylogenomics of Brevibacillus.</title>
        <authorList>
            <person name="Dunlap C."/>
        </authorList>
    </citation>
    <scope>NUCLEOTIDE SEQUENCE [LARGE SCALE GENOMIC DNA]</scope>
    <source>
        <strain evidence="2 3">JCM 12215</strain>
    </source>
</reference>
<keyword evidence="1" id="KW-0732">Signal</keyword>
<gene>
    <name evidence="2" type="ORF">EDM52_14145</name>
</gene>
<dbReference type="Gene3D" id="2.120.10.30">
    <property type="entry name" value="TolB, C-terminal domain"/>
    <property type="match status" value="2"/>
</dbReference>
<dbReference type="RefSeq" id="WP_122909625.1">
    <property type="nucleotide sequence ID" value="NZ_CBCSBE010000002.1"/>
</dbReference>
<evidence type="ECO:0008006" key="4">
    <source>
        <dbReference type="Google" id="ProtNLM"/>
    </source>
</evidence>
<feature type="signal peptide" evidence="1">
    <location>
        <begin position="1"/>
        <end position="27"/>
    </location>
</feature>
<comment type="caution">
    <text evidence="2">The sequence shown here is derived from an EMBL/GenBank/DDBJ whole genome shotgun (WGS) entry which is preliminary data.</text>
</comment>
<dbReference type="PANTHER" id="PTHR36842:SF1">
    <property type="entry name" value="PROTEIN TOLB"/>
    <property type="match status" value="1"/>
</dbReference>
<dbReference type="PANTHER" id="PTHR36842">
    <property type="entry name" value="PROTEIN TOLB HOMOLOG"/>
    <property type="match status" value="1"/>
</dbReference>
<feature type="chain" id="PRO_5039172990" description="Biopolymer transporter Tol" evidence="1">
    <location>
        <begin position="28"/>
        <end position="448"/>
    </location>
</feature>
<sequence length="448" mass="50426">MRRFWRVVSGITLVAMMMTGGSVVAHGAEQTQPAPVRVSETAVPAQIAFTSNQQLWLLQGEDQGSQPIQVTKDGIAEIVQWSTDGSWLLFMKYPDDDSYYTSGYLWAVNKDGSRSFQVDQRPIREKPKWSHAANQFAYVVGKANGDVEEEKTFVIASIEEGKDAAIVHTSKADFVDFSWMPDDKQILVSKEAGKSKPITLELRDLGGKTLKTYAISEPPKPGEEIYAWSAKGMKVSPDGKHVAYFVPYNSASLSADGVPIQWYDLSQPNKKPMEIGMGLAYPQWLSWSPDGKELAFIHGTDRMATYHKYVRIIDLTGKVRFEGEEDKVQSFPVWTKQAPYRLTYTNGQGTEYHFDPQKVMVPGQRIWVHTAAGEDMQVTKGTQETADLYPNPSVDGKQLLFVRLDEAQHGSIYVKAGDKETELVRHVTGNIGYYANYLPEWIQVYWKE</sequence>
<evidence type="ECO:0000313" key="2">
    <source>
        <dbReference type="EMBL" id="RNB72291.1"/>
    </source>
</evidence>
<dbReference type="AlphaFoldDB" id="A0A3M8C9Q5"/>
<evidence type="ECO:0000256" key="1">
    <source>
        <dbReference type="SAM" id="SignalP"/>
    </source>
</evidence>
<keyword evidence="3" id="KW-1185">Reference proteome</keyword>
<accession>A0A3M8C9Q5</accession>
<dbReference type="SUPFAM" id="SSF82171">
    <property type="entry name" value="DPP6 N-terminal domain-like"/>
    <property type="match status" value="1"/>
</dbReference>
<dbReference type="OrthoDB" id="9774911at2"/>
<evidence type="ECO:0000313" key="3">
    <source>
        <dbReference type="Proteomes" id="UP000282028"/>
    </source>
</evidence>
<dbReference type="Proteomes" id="UP000282028">
    <property type="component" value="Unassembled WGS sequence"/>
</dbReference>
<protein>
    <recommendedName>
        <fullName evidence="4">Biopolymer transporter Tol</fullName>
    </recommendedName>
</protein>
<dbReference type="EMBL" id="RHHR01000026">
    <property type="protein sequence ID" value="RNB72291.1"/>
    <property type="molecule type" value="Genomic_DNA"/>
</dbReference>